<dbReference type="Gene3D" id="3.40.50.300">
    <property type="entry name" value="P-loop containing nucleotide triphosphate hydrolases"/>
    <property type="match status" value="1"/>
</dbReference>
<dbReference type="Pfam" id="PF02534">
    <property type="entry name" value="T4SS-DNA_transf"/>
    <property type="match status" value="1"/>
</dbReference>
<organism evidence="7 8">
    <name type="scientific">Spirosoma sordidisoli</name>
    <dbReference type="NCBI Taxonomy" id="2502893"/>
    <lineage>
        <taxon>Bacteria</taxon>
        <taxon>Pseudomonadati</taxon>
        <taxon>Bacteroidota</taxon>
        <taxon>Cytophagia</taxon>
        <taxon>Cytophagales</taxon>
        <taxon>Cytophagaceae</taxon>
        <taxon>Spirosoma</taxon>
    </lineage>
</organism>
<evidence type="ECO:0008006" key="9">
    <source>
        <dbReference type="Google" id="ProtNLM"/>
    </source>
</evidence>
<dbReference type="AlphaFoldDB" id="A0A4Q2UL57"/>
<dbReference type="EMBL" id="SBLB01000002">
    <property type="protein sequence ID" value="RYC70044.1"/>
    <property type="molecule type" value="Genomic_DNA"/>
</dbReference>
<protein>
    <recommendedName>
        <fullName evidence="9">Type IV secretory system conjugative DNA transfer family protein</fullName>
    </recommendedName>
</protein>
<evidence type="ECO:0000256" key="4">
    <source>
        <dbReference type="ARBA" id="ARBA00022692"/>
    </source>
</evidence>
<dbReference type="InterPro" id="IPR003688">
    <property type="entry name" value="TraG/VirD4"/>
</dbReference>
<evidence type="ECO:0000313" key="8">
    <source>
        <dbReference type="Proteomes" id="UP000290407"/>
    </source>
</evidence>
<dbReference type="Proteomes" id="UP000290407">
    <property type="component" value="Unassembled WGS sequence"/>
</dbReference>
<name>A0A4Q2UL57_9BACT</name>
<dbReference type="InterPro" id="IPR027417">
    <property type="entry name" value="P-loop_NTPase"/>
</dbReference>
<keyword evidence="8" id="KW-1185">Reference proteome</keyword>
<evidence type="ECO:0000313" key="7">
    <source>
        <dbReference type="EMBL" id="RYC70044.1"/>
    </source>
</evidence>
<comment type="caution">
    <text evidence="7">The sequence shown here is derived from an EMBL/GenBank/DDBJ whole genome shotgun (WGS) entry which is preliminary data.</text>
</comment>
<evidence type="ECO:0000256" key="5">
    <source>
        <dbReference type="ARBA" id="ARBA00022989"/>
    </source>
</evidence>
<dbReference type="PANTHER" id="PTHR37937:SF1">
    <property type="entry name" value="CONJUGATIVE TRANSFER: DNA TRANSPORT"/>
    <property type="match status" value="1"/>
</dbReference>
<dbReference type="RefSeq" id="WP_129601272.1">
    <property type="nucleotide sequence ID" value="NZ_SBLB01000002.1"/>
</dbReference>
<evidence type="ECO:0000256" key="6">
    <source>
        <dbReference type="ARBA" id="ARBA00023136"/>
    </source>
</evidence>
<keyword evidence="4" id="KW-0812">Transmembrane</keyword>
<dbReference type="PANTHER" id="PTHR37937">
    <property type="entry name" value="CONJUGATIVE TRANSFER: DNA TRANSPORT"/>
    <property type="match status" value="1"/>
</dbReference>
<dbReference type="SUPFAM" id="SSF52540">
    <property type="entry name" value="P-loop containing nucleoside triphosphate hydrolases"/>
    <property type="match status" value="1"/>
</dbReference>
<evidence type="ECO:0000256" key="1">
    <source>
        <dbReference type="ARBA" id="ARBA00004651"/>
    </source>
</evidence>
<evidence type="ECO:0000256" key="3">
    <source>
        <dbReference type="ARBA" id="ARBA00022475"/>
    </source>
</evidence>
<reference evidence="7 8" key="1">
    <citation type="submission" date="2019-01" db="EMBL/GenBank/DDBJ databases">
        <title>Spirosoma flava sp. nov., a propanil-degrading bacterium isolated from herbicide-contaminated soil.</title>
        <authorList>
            <person name="Zhang L."/>
            <person name="Jiang J.-D."/>
        </authorList>
    </citation>
    <scope>NUCLEOTIDE SEQUENCE [LARGE SCALE GENOMIC DNA]</scope>
    <source>
        <strain evidence="7 8">TY50</strain>
    </source>
</reference>
<evidence type="ECO:0000256" key="2">
    <source>
        <dbReference type="ARBA" id="ARBA00008806"/>
    </source>
</evidence>
<dbReference type="InterPro" id="IPR051539">
    <property type="entry name" value="T4SS-coupling_protein"/>
</dbReference>
<accession>A0A4Q2UL57</accession>
<keyword evidence="5" id="KW-1133">Transmembrane helix</keyword>
<comment type="similarity">
    <text evidence="2">Belongs to the VirD4/TraG family.</text>
</comment>
<dbReference type="CDD" id="cd01127">
    <property type="entry name" value="TrwB_TraG_TraD_VirD4"/>
    <property type="match status" value="2"/>
</dbReference>
<keyword evidence="6" id="KW-0472">Membrane</keyword>
<comment type="subcellular location">
    <subcellularLocation>
        <location evidence="1">Cell membrane</location>
        <topology evidence="1">Multi-pass membrane protein</topology>
    </subcellularLocation>
</comment>
<sequence>MPLDSAAVQIGYRTDDSLQAAKKHEITGFRSSSYQAPTVQIPPNDIVYDGTAHLMTVAPTGTGKGRSVVIPTLLTYPGSVVVLDPKGENYEVTARARREMGQQVIRLNPFGVSSDATDSFNVMDVFDLPGIDIETEAQLMAELFSQGNRGSKEPFWDLTAGMLLAGILGYVASVKSPEERNLETVRDMLFGDGVVFNLATILDTVGKKIPKASYHQIAAILAMPDQNTRPSVIATAHAYLSAYLSEDVIRATNTSTFSLNDFRDGKPMSIYIIVPPDKLTSHRALIKVWFGVLLKTITSRQHIPELQTLFLLDEAGQLGHFAYLYSIITLCRGYGLKCWTVWQDFQQLESNYPYDWQTLMNNCGALQFFGCKNHQIARKIEEVTGVSSAQIRQLTKEQQLLMLDGTPIIARKLDYLTDPLYQGLFDPNPFYKQPPKPSAPTL</sequence>
<keyword evidence="3" id="KW-1003">Cell membrane</keyword>
<gene>
    <name evidence="7" type="ORF">EQG79_09240</name>
</gene>
<proteinExistence type="inferred from homology"/>
<dbReference type="GO" id="GO:0005886">
    <property type="term" value="C:plasma membrane"/>
    <property type="evidence" value="ECO:0007669"/>
    <property type="project" value="UniProtKB-SubCell"/>
</dbReference>